<name>A0A9X2L4N6_9BACT</name>
<evidence type="ECO:0000313" key="2">
    <source>
        <dbReference type="EMBL" id="MCP9292190.1"/>
    </source>
</evidence>
<dbReference type="Proteomes" id="UP001139125">
    <property type="component" value="Unassembled WGS sequence"/>
</dbReference>
<dbReference type="AlphaFoldDB" id="A0A9X2L4N6"/>
<dbReference type="EMBL" id="JANDBC010000002">
    <property type="protein sequence ID" value="MCP9292190.1"/>
    <property type="molecule type" value="Genomic_DNA"/>
</dbReference>
<comment type="caution">
    <text evidence="2">The sequence shown here is derived from an EMBL/GenBank/DDBJ whole genome shotgun (WGS) entry which is preliminary data.</text>
</comment>
<evidence type="ECO:0008006" key="4">
    <source>
        <dbReference type="Google" id="ProtNLM"/>
    </source>
</evidence>
<protein>
    <recommendedName>
        <fullName evidence="4">Lipoprotein</fullName>
    </recommendedName>
</protein>
<sequence>MKIILRVLLIILLSSCSRNDVFNGGVVASFSQDFKNYATFGENIGEDLNKVHFQLYSIPDSLSKIYLQRDSLMRLAVEGDAESLSVISKNSWDEGFSVDVSKFTILKEYTIEVPSKFYGHSYEKMIWDKNESLVYLPNLDITIQY</sequence>
<evidence type="ECO:0000313" key="3">
    <source>
        <dbReference type="Proteomes" id="UP001139125"/>
    </source>
</evidence>
<feature type="chain" id="PRO_5040771660" description="Lipoprotein" evidence="1">
    <location>
        <begin position="20"/>
        <end position="145"/>
    </location>
</feature>
<feature type="signal peptide" evidence="1">
    <location>
        <begin position="1"/>
        <end position="19"/>
    </location>
</feature>
<proteinExistence type="predicted"/>
<dbReference type="RefSeq" id="WP_255135065.1">
    <property type="nucleotide sequence ID" value="NZ_JANDBC010000002.1"/>
</dbReference>
<organism evidence="2 3">
    <name type="scientific">Gracilimonas sediminicola</name>
    <dbReference type="NCBI Taxonomy" id="2952158"/>
    <lineage>
        <taxon>Bacteria</taxon>
        <taxon>Pseudomonadati</taxon>
        <taxon>Balneolota</taxon>
        <taxon>Balneolia</taxon>
        <taxon>Balneolales</taxon>
        <taxon>Balneolaceae</taxon>
        <taxon>Gracilimonas</taxon>
    </lineage>
</organism>
<keyword evidence="3" id="KW-1185">Reference proteome</keyword>
<reference evidence="2" key="1">
    <citation type="submission" date="2022-06" db="EMBL/GenBank/DDBJ databases">
        <title>Gracilimonas sp. CAU 1638 isolated from sea sediment.</title>
        <authorList>
            <person name="Kim W."/>
        </authorList>
    </citation>
    <scope>NUCLEOTIDE SEQUENCE</scope>
    <source>
        <strain evidence="2">CAU 1638</strain>
    </source>
</reference>
<accession>A0A9X2L4N6</accession>
<evidence type="ECO:0000256" key="1">
    <source>
        <dbReference type="SAM" id="SignalP"/>
    </source>
</evidence>
<gene>
    <name evidence="2" type="ORF">NM125_11420</name>
</gene>
<keyword evidence="1" id="KW-0732">Signal</keyword>